<dbReference type="AlphaFoldDB" id="A0AAE0KP94"/>
<feature type="non-terminal residue" evidence="1">
    <location>
        <position position="269"/>
    </location>
</feature>
<gene>
    <name evidence="1" type="ORF">CYMTET_35069</name>
</gene>
<sequence>MAIAEGSVLNWRNMRPRESNSGISNTEHRGADLPKYGELNVDFISYRELHLPGGKKAYPTMIFNAFMSELKLSLGITKPSRGQKVVRMDPEDKINQMGQPATQWFSQVAASCSSLDLFWYDAISALEVAVMFYKRIGDVENFSKVLYALNPLEQAIVMTRLGMPTVFTKEHCSVHFCLDCTNTEHEPIARELCKMAFKDKTKQSWNNIMVDGRRVPNLAEVESLWLFLTNENATPKIEIDFFGEDLMANKVRSEAIRCRLSRARQLHIY</sequence>
<proteinExistence type="predicted"/>
<evidence type="ECO:0000313" key="2">
    <source>
        <dbReference type="Proteomes" id="UP001190700"/>
    </source>
</evidence>
<evidence type="ECO:0000313" key="1">
    <source>
        <dbReference type="EMBL" id="KAK3255766.1"/>
    </source>
</evidence>
<accession>A0AAE0KP94</accession>
<reference evidence="1 2" key="1">
    <citation type="journal article" date="2015" name="Genome Biol. Evol.">
        <title>Comparative Genomics of a Bacterivorous Green Alga Reveals Evolutionary Causalities and Consequences of Phago-Mixotrophic Mode of Nutrition.</title>
        <authorList>
            <person name="Burns J.A."/>
            <person name="Paasch A."/>
            <person name="Narechania A."/>
            <person name="Kim E."/>
        </authorList>
    </citation>
    <scope>NUCLEOTIDE SEQUENCE [LARGE SCALE GENOMIC DNA]</scope>
    <source>
        <strain evidence="1 2">PLY_AMNH</strain>
    </source>
</reference>
<name>A0AAE0KP94_9CHLO</name>
<organism evidence="1 2">
    <name type="scientific">Cymbomonas tetramitiformis</name>
    <dbReference type="NCBI Taxonomy" id="36881"/>
    <lineage>
        <taxon>Eukaryota</taxon>
        <taxon>Viridiplantae</taxon>
        <taxon>Chlorophyta</taxon>
        <taxon>Pyramimonadophyceae</taxon>
        <taxon>Pyramimonadales</taxon>
        <taxon>Pyramimonadaceae</taxon>
        <taxon>Cymbomonas</taxon>
    </lineage>
</organism>
<protein>
    <submittedName>
        <fullName evidence="1">Uncharacterized protein</fullName>
    </submittedName>
</protein>
<keyword evidence="2" id="KW-1185">Reference proteome</keyword>
<comment type="caution">
    <text evidence="1">The sequence shown here is derived from an EMBL/GenBank/DDBJ whole genome shotgun (WGS) entry which is preliminary data.</text>
</comment>
<dbReference type="Proteomes" id="UP001190700">
    <property type="component" value="Unassembled WGS sequence"/>
</dbReference>
<dbReference type="EMBL" id="LGRX02022293">
    <property type="protein sequence ID" value="KAK3255766.1"/>
    <property type="molecule type" value="Genomic_DNA"/>
</dbReference>